<proteinExistence type="predicted"/>
<keyword evidence="2" id="KW-1185">Reference proteome</keyword>
<dbReference type="Pfam" id="PF07372">
    <property type="entry name" value="DUF1491"/>
    <property type="match status" value="1"/>
</dbReference>
<accession>A0A6G7YPQ1</accession>
<dbReference type="RefSeq" id="WP_166411100.1">
    <property type="nucleotide sequence ID" value="NZ_CP049869.1"/>
</dbReference>
<reference evidence="1 2" key="1">
    <citation type="submission" date="2020-03" db="EMBL/GenBank/DDBJ databases">
        <title>Sphingomonas sp. nov., isolated from fish.</title>
        <authorList>
            <person name="Hyun D.-W."/>
            <person name="Bae J.-W."/>
        </authorList>
    </citation>
    <scope>NUCLEOTIDE SEQUENCE [LARGE SCALE GENOMIC DNA]</scope>
    <source>
        <strain evidence="1 2">HDW15B</strain>
    </source>
</reference>
<name>A0A6G7YPQ1_9SPHN</name>
<organism evidence="1 2">
    <name type="scientific">Sphingomonas piscis</name>
    <dbReference type="NCBI Taxonomy" id="2714943"/>
    <lineage>
        <taxon>Bacteria</taxon>
        <taxon>Pseudomonadati</taxon>
        <taxon>Pseudomonadota</taxon>
        <taxon>Alphaproteobacteria</taxon>
        <taxon>Sphingomonadales</taxon>
        <taxon>Sphingomonadaceae</taxon>
        <taxon>Sphingomonas</taxon>
    </lineage>
</organism>
<dbReference type="Proteomes" id="UP000503222">
    <property type="component" value="Chromosome"/>
</dbReference>
<evidence type="ECO:0000313" key="1">
    <source>
        <dbReference type="EMBL" id="QIK78707.1"/>
    </source>
</evidence>
<dbReference type="InterPro" id="IPR009964">
    <property type="entry name" value="DUF1491"/>
</dbReference>
<evidence type="ECO:0000313" key="2">
    <source>
        <dbReference type="Proteomes" id="UP000503222"/>
    </source>
</evidence>
<dbReference type="AlphaFoldDB" id="A0A6G7YPQ1"/>
<gene>
    <name evidence="1" type="ORF">G7077_07165</name>
</gene>
<dbReference type="KEGG" id="spii:G7077_07165"/>
<protein>
    <submittedName>
        <fullName evidence="1">DUF1491 family protein</fullName>
    </submittedName>
</protein>
<dbReference type="EMBL" id="CP049869">
    <property type="protein sequence ID" value="QIK78707.1"/>
    <property type="molecule type" value="Genomic_DNA"/>
</dbReference>
<dbReference type="Gene3D" id="3.40.1530.20">
    <property type="entry name" value="Protein of unknown function (DUF1491)"/>
    <property type="match status" value="1"/>
</dbReference>
<sequence>MAERLAAAVEVSGLLRSVQAGGDFGAVLRRGDAERGSILLVIACRGRHVVCLQRQLDFMSGDYRWERVGPAAEASSAEIRDFLNQQARIDPDLWQIELDIASTERFIAETTGKG</sequence>